<proteinExistence type="predicted"/>
<dbReference type="RefSeq" id="WP_280943082.1">
    <property type="nucleotide sequence ID" value="NZ_JARYGX010000023.1"/>
</dbReference>
<dbReference type="EMBL" id="JARYGX010000023">
    <property type="protein sequence ID" value="MDH7453872.1"/>
    <property type="molecule type" value="Genomic_DNA"/>
</dbReference>
<dbReference type="InterPro" id="IPR021457">
    <property type="entry name" value="DUF3108"/>
</dbReference>
<gene>
    <name evidence="2" type="ORF">QF205_12465</name>
</gene>
<evidence type="ECO:0000313" key="2">
    <source>
        <dbReference type="EMBL" id="MDH7453872.1"/>
    </source>
</evidence>
<feature type="chain" id="PRO_5046115528" evidence="1">
    <location>
        <begin position="18"/>
        <end position="224"/>
    </location>
</feature>
<protein>
    <submittedName>
        <fullName evidence="2">DUF3108 domain-containing protein</fullName>
    </submittedName>
</protein>
<evidence type="ECO:0000313" key="3">
    <source>
        <dbReference type="Proteomes" id="UP001160550"/>
    </source>
</evidence>
<comment type="caution">
    <text evidence="2">The sequence shown here is derived from an EMBL/GenBank/DDBJ whole genome shotgun (WGS) entry which is preliminary data.</text>
</comment>
<dbReference type="Pfam" id="PF11306">
    <property type="entry name" value="DUF3108"/>
    <property type="match status" value="1"/>
</dbReference>
<feature type="signal peptide" evidence="1">
    <location>
        <begin position="1"/>
        <end position="17"/>
    </location>
</feature>
<evidence type="ECO:0000256" key="1">
    <source>
        <dbReference type="SAM" id="SignalP"/>
    </source>
</evidence>
<reference evidence="2" key="1">
    <citation type="journal article" date="2007" name="Int. J. Syst. Evol. Microbiol.">
        <title>Luteimonas composti sp. nov., a moderately thermophilic bacterium isolated from food waste.</title>
        <authorList>
            <person name="Young C.C."/>
            <person name="Kampfer P."/>
            <person name="Chen W.M."/>
            <person name="Yen W.S."/>
            <person name="Arun A.B."/>
            <person name="Lai W.A."/>
            <person name="Shen F.T."/>
            <person name="Rekha P.D."/>
            <person name="Lin K.Y."/>
            <person name="Chou J.H."/>
        </authorList>
    </citation>
    <scope>NUCLEOTIDE SEQUENCE</scope>
    <source>
        <strain evidence="2">CC-YY355</strain>
    </source>
</reference>
<accession>A0ABT6MTB9</accession>
<keyword evidence="3" id="KW-1185">Reference proteome</keyword>
<name>A0ABT6MTB9_9GAMM</name>
<reference evidence="2" key="2">
    <citation type="submission" date="2023-04" db="EMBL/GenBank/DDBJ databases">
        <authorList>
            <person name="Sun J.-Q."/>
        </authorList>
    </citation>
    <scope>NUCLEOTIDE SEQUENCE</scope>
    <source>
        <strain evidence="2">CC-YY355</strain>
    </source>
</reference>
<keyword evidence="1" id="KW-0732">Signal</keyword>
<sequence length="224" mass="24025">MIALFIAGLVAAPIAVAQPLKPFTAQYSAKYMSIPASGVMVLTPRGRQWSLALTLDNVAASMSQATFFAESTRGNLLMPLGGADRMSYVGQRKSMSARYDWSAMQASWGGDAKPSRRGPVPIRAGDMDGLLLQLALARDVPAGRPLNYRVVENGKARPMSFRPAGTETLSIGGRQWQATKVTSTADGKTTTAWIAAGVPVPLRLVQAEGGRETVSMRLTSWRQL</sequence>
<organism evidence="2 3">
    <name type="scientific">Luteimonas composti</name>
    <dbReference type="NCBI Taxonomy" id="398257"/>
    <lineage>
        <taxon>Bacteria</taxon>
        <taxon>Pseudomonadati</taxon>
        <taxon>Pseudomonadota</taxon>
        <taxon>Gammaproteobacteria</taxon>
        <taxon>Lysobacterales</taxon>
        <taxon>Lysobacteraceae</taxon>
        <taxon>Luteimonas</taxon>
    </lineage>
</organism>
<dbReference type="Proteomes" id="UP001160550">
    <property type="component" value="Unassembled WGS sequence"/>
</dbReference>